<comment type="similarity">
    <text evidence="1">Belongs to the bacterial solute-binding protein 5 family.</text>
</comment>
<sequence>MKRGQDHYNVKPIGNGAFIFKEWVRGSHVTLVRNPDYWDQGKPHVDELIFRIIPDAGARSVALETGALHYAPLTPVSLIEAKRLAQNPNIVLETRGWEANAPMFFFDFNLRKPVFQDIRVRQAVAHAINREVLAKAVFQGFATPATGPVPSYQKQFYTPDTQQYPFDPAKAEQLLDAAGHKRGPDGVRLRFNHLNHTYGDEYKRAGELFQQQLKRIGIELTLVNYDLPTYLRKIFSDHDFDTMNSFYAAFADPQIGVHRRFWTKAIIPGAAWSNGSGYSSPEMDAIIEATHAEVDPAKRQKLIHQMQQLAQKDLPSISLLELKFFRLYSKRLQGINVTPIGVYASLADASFKA</sequence>
<evidence type="ECO:0000256" key="2">
    <source>
        <dbReference type="ARBA" id="ARBA00022448"/>
    </source>
</evidence>
<name>A0A7V8FVV9_9BURK</name>
<evidence type="ECO:0000256" key="3">
    <source>
        <dbReference type="ARBA" id="ARBA00022729"/>
    </source>
</evidence>
<dbReference type="AlphaFoldDB" id="A0A7V8FVV9"/>
<organism evidence="5 6">
    <name type="scientific">Herbaspirillum frisingense</name>
    <dbReference type="NCBI Taxonomy" id="92645"/>
    <lineage>
        <taxon>Bacteria</taxon>
        <taxon>Pseudomonadati</taxon>
        <taxon>Pseudomonadota</taxon>
        <taxon>Betaproteobacteria</taxon>
        <taxon>Burkholderiales</taxon>
        <taxon>Oxalobacteraceae</taxon>
        <taxon>Herbaspirillum</taxon>
    </lineage>
</organism>
<protein>
    <submittedName>
        <fullName evidence="5">Periplasmic dipeptide transport protein</fullName>
    </submittedName>
</protein>
<dbReference type="GO" id="GO:0015833">
    <property type="term" value="P:peptide transport"/>
    <property type="evidence" value="ECO:0007669"/>
    <property type="project" value="TreeGrafter"/>
</dbReference>
<keyword evidence="2" id="KW-0813">Transport</keyword>
<dbReference type="PANTHER" id="PTHR30290:SF9">
    <property type="entry name" value="OLIGOPEPTIDE-BINDING PROTEIN APPA"/>
    <property type="match status" value="1"/>
</dbReference>
<proteinExistence type="inferred from homology"/>
<evidence type="ECO:0000313" key="6">
    <source>
        <dbReference type="Proteomes" id="UP000462435"/>
    </source>
</evidence>
<dbReference type="EMBL" id="WNDX01000077">
    <property type="protein sequence ID" value="KAF1042664.1"/>
    <property type="molecule type" value="Genomic_DNA"/>
</dbReference>
<dbReference type="Gene3D" id="3.40.190.10">
    <property type="entry name" value="Periplasmic binding protein-like II"/>
    <property type="match status" value="1"/>
</dbReference>
<accession>A0A7V8FVV9</accession>
<comment type="caution">
    <text evidence="5">The sequence shown here is derived from an EMBL/GenBank/DDBJ whole genome shotgun (WGS) entry which is preliminary data.</text>
</comment>
<feature type="domain" description="Solute-binding protein family 5" evidence="4">
    <location>
        <begin position="5"/>
        <end position="253"/>
    </location>
</feature>
<dbReference type="GO" id="GO:1904680">
    <property type="term" value="F:peptide transmembrane transporter activity"/>
    <property type="evidence" value="ECO:0007669"/>
    <property type="project" value="TreeGrafter"/>
</dbReference>
<dbReference type="Gene3D" id="3.90.76.10">
    <property type="entry name" value="Dipeptide-binding Protein, Domain 1"/>
    <property type="match status" value="1"/>
</dbReference>
<dbReference type="PANTHER" id="PTHR30290">
    <property type="entry name" value="PERIPLASMIC BINDING COMPONENT OF ABC TRANSPORTER"/>
    <property type="match status" value="1"/>
</dbReference>
<dbReference type="InterPro" id="IPR000914">
    <property type="entry name" value="SBP_5_dom"/>
</dbReference>
<evidence type="ECO:0000313" key="5">
    <source>
        <dbReference type="EMBL" id="KAF1042664.1"/>
    </source>
</evidence>
<dbReference type="Pfam" id="PF00496">
    <property type="entry name" value="SBP_bac_5"/>
    <property type="match status" value="1"/>
</dbReference>
<evidence type="ECO:0000256" key="1">
    <source>
        <dbReference type="ARBA" id="ARBA00005695"/>
    </source>
</evidence>
<keyword evidence="3" id="KW-0732">Signal</keyword>
<dbReference type="Proteomes" id="UP000462435">
    <property type="component" value="Unassembled WGS sequence"/>
</dbReference>
<dbReference type="InterPro" id="IPR039424">
    <property type="entry name" value="SBP_5"/>
</dbReference>
<dbReference type="Gene3D" id="3.10.105.10">
    <property type="entry name" value="Dipeptide-binding Protein, Domain 3"/>
    <property type="match status" value="1"/>
</dbReference>
<reference evidence="6" key="1">
    <citation type="journal article" date="2020" name="MBio">
        <title>Horizontal gene transfer to a defensive symbiont with a reduced genome amongst a multipartite beetle microbiome.</title>
        <authorList>
            <person name="Waterworth S.C."/>
            <person name="Florez L.V."/>
            <person name="Rees E.R."/>
            <person name="Hertweck C."/>
            <person name="Kaltenpoth M."/>
            <person name="Kwan J.C."/>
        </authorList>
    </citation>
    <scope>NUCLEOTIDE SEQUENCE [LARGE SCALE GENOMIC DNA]</scope>
</reference>
<evidence type="ECO:0000259" key="4">
    <source>
        <dbReference type="Pfam" id="PF00496"/>
    </source>
</evidence>
<gene>
    <name evidence="5" type="primary">dppA_2</name>
    <name evidence="5" type="ORF">GAK35_02580</name>
</gene>
<dbReference type="SUPFAM" id="SSF53850">
    <property type="entry name" value="Periplasmic binding protein-like II"/>
    <property type="match status" value="1"/>
</dbReference>